<evidence type="ECO:0000313" key="1">
    <source>
        <dbReference type="EMBL" id="OAE23765.1"/>
    </source>
</evidence>
<reference evidence="1" key="1">
    <citation type="submission" date="2016-03" db="EMBL/GenBank/DDBJ databases">
        <title>Mechanisms controlling the formation of the plant cell surface in tip-growing cells are functionally conserved among land plants.</title>
        <authorList>
            <person name="Honkanen S."/>
            <person name="Jones V.A."/>
            <person name="Morieri G."/>
            <person name="Champion C."/>
            <person name="Hetherington A.J."/>
            <person name="Kelly S."/>
            <person name="Saint-Marcoux D."/>
            <person name="Proust H."/>
            <person name="Prescott H."/>
            <person name="Dolan L."/>
        </authorList>
    </citation>
    <scope>NUCLEOTIDE SEQUENCE [LARGE SCALE GENOMIC DNA]</scope>
    <source>
        <tissue evidence="1">Whole gametophyte</tissue>
    </source>
</reference>
<comment type="caution">
    <text evidence="1">The sequence shown here is derived from an EMBL/GenBank/DDBJ whole genome shotgun (WGS) entry which is preliminary data.</text>
</comment>
<gene>
    <name evidence="1" type="ORF">AXG93_4489s1010</name>
</gene>
<accession>A0A176VUE6</accession>
<proteinExistence type="predicted"/>
<dbReference type="AlphaFoldDB" id="A0A176VUE6"/>
<protein>
    <submittedName>
        <fullName evidence="1">Uncharacterized protein</fullName>
    </submittedName>
</protein>
<dbReference type="Proteomes" id="UP000077202">
    <property type="component" value="Unassembled WGS sequence"/>
</dbReference>
<evidence type="ECO:0000313" key="2">
    <source>
        <dbReference type="Proteomes" id="UP000077202"/>
    </source>
</evidence>
<sequence length="102" mass="11795">MSSGMASWDMVSRMFRDIAQLKNETEMLLAEAQALETWIDNASSGTVEMDVEDKERRLETLNTEERDRALKEETLCNKAMLEMEAITLFDKESEKRRGNDTQ</sequence>
<dbReference type="EMBL" id="LVLJ01002787">
    <property type="protein sequence ID" value="OAE23765.1"/>
    <property type="molecule type" value="Genomic_DNA"/>
</dbReference>
<organism evidence="1 2">
    <name type="scientific">Marchantia polymorpha subsp. ruderalis</name>
    <dbReference type="NCBI Taxonomy" id="1480154"/>
    <lineage>
        <taxon>Eukaryota</taxon>
        <taxon>Viridiplantae</taxon>
        <taxon>Streptophyta</taxon>
        <taxon>Embryophyta</taxon>
        <taxon>Marchantiophyta</taxon>
        <taxon>Marchantiopsida</taxon>
        <taxon>Marchantiidae</taxon>
        <taxon>Marchantiales</taxon>
        <taxon>Marchantiaceae</taxon>
        <taxon>Marchantia</taxon>
    </lineage>
</organism>
<name>A0A176VUE6_MARPO</name>
<keyword evidence="2" id="KW-1185">Reference proteome</keyword>